<evidence type="ECO:0000256" key="10">
    <source>
        <dbReference type="ARBA" id="ARBA00023303"/>
    </source>
</evidence>
<name>A0AAD9N6U7_9ANNE</name>
<organism evidence="13 14">
    <name type="scientific">Paralvinella palmiformis</name>
    <dbReference type="NCBI Taxonomy" id="53620"/>
    <lineage>
        <taxon>Eukaryota</taxon>
        <taxon>Metazoa</taxon>
        <taxon>Spiralia</taxon>
        <taxon>Lophotrochozoa</taxon>
        <taxon>Annelida</taxon>
        <taxon>Polychaeta</taxon>
        <taxon>Sedentaria</taxon>
        <taxon>Canalipalpata</taxon>
        <taxon>Terebellida</taxon>
        <taxon>Terebelliformia</taxon>
        <taxon>Alvinellidae</taxon>
        <taxon>Paralvinella</taxon>
    </lineage>
</organism>
<evidence type="ECO:0000256" key="6">
    <source>
        <dbReference type="ARBA" id="ARBA00023053"/>
    </source>
</evidence>
<dbReference type="GO" id="GO:0016020">
    <property type="term" value="C:membrane"/>
    <property type="evidence" value="ECO:0007669"/>
    <property type="project" value="UniProtKB-SubCell"/>
</dbReference>
<keyword evidence="6" id="KW-0915">Sodium</keyword>
<keyword evidence="14" id="KW-1185">Reference proteome</keyword>
<keyword evidence="4 11" id="KW-0812">Transmembrane</keyword>
<keyword evidence="8 12" id="KW-0472">Membrane</keyword>
<evidence type="ECO:0000256" key="4">
    <source>
        <dbReference type="ARBA" id="ARBA00022692"/>
    </source>
</evidence>
<evidence type="ECO:0000256" key="8">
    <source>
        <dbReference type="ARBA" id="ARBA00023136"/>
    </source>
</evidence>
<keyword evidence="9 11" id="KW-0739">Sodium transport</keyword>
<dbReference type="InterPro" id="IPR001873">
    <property type="entry name" value="ENaC"/>
</dbReference>
<dbReference type="Pfam" id="PF00858">
    <property type="entry name" value="ASC"/>
    <property type="match status" value="1"/>
</dbReference>
<evidence type="ECO:0000256" key="9">
    <source>
        <dbReference type="ARBA" id="ARBA00023201"/>
    </source>
</evidence>
<protein>
    <submittedName>
        <fullName evidence="13">Uncharacterized protein</fullName>
    </submittedName>
</protein>
<evidence type="ECO:0000256" key="5">
    <source>
        <dbReference type="ARBA" id="ARBA00022989"/>
    </source>
</evidence>
<accession>A0AAD9N6U7</accession>
<evidence type="ECO:0000313" key="14">
    <source>
        <dbReference type="Proteomes" id="UP001208570"/>
    </source>
</evidence>
<feature type="transmembrane region" description="Helical" evidence="12">
    <location>
        <begin position="53"/>
        <end position="80"/>
    </location>
</feature>
<comment type="similarity">
    <text evidence="11">Belongs to the amiloride-sensitive sodium channel (TC 1.A.6) family.</text>
</comment>
<evidence type="ECO:0000256" key="3">
    <source>
        <dbReference type="ARBA" id="ARBA00022461"/>
    </source>
</evidence>
<gene>
    <name evidence="13" type="ORF">LSH36_217g05007</name>
</gene>
<feature type="non-terminal residue" evidence="13">
    <location>
        <position position="1"/>
    </location>
</feature>
<evidence type="ECO:0000256" key="12">
    <source>
        <dbReference type="SAM" id="Phobius"/>
    </source>
</evidence>
<keyword evidence="10 11" id="KW-0407">Ion channel</keyword>
<dbReference type="Proteomes" id="UP001208570">
    <property type="component" value="Unassembled WGS sequence"/>
</dbReference>
<evidence type="ECO:0000256" key="2">
    <source>
        <dbReference type="ARBA" id="ARBA00022448"/>
    </source>
</evidence>
<keyword evidence="5 12" id="KW-1133">Transmembrane helix</keyword>
<evidence type="ECO:0000256" key="7">
    <source>
        <dbReference type="ARBA" id="ARBA00023065"/>
    </source>
</evidence>
<dbReference type="GO" id="GO:0005272">
    <property type="term" value="F:sodium channel activity"/>
    <property type="evidence" value="ECO:0007669"/>
    <property type="project" value="UniProtKB-KW"/>
</dbReference>
<dbReference type="EMBL" id="JAODUP010000217">
    <property type="protein sequence ID" value="KAK2156279.1"/>
    <property type="molecule type" value="Genomic_DNA"/>
</dbReference>
<evidence type="ECO:0000313" key="13">
    <source>
        <dbReference type="EMBL" id="KAK2156279.1"/>
    </source>
</evidence>
<evidence type="ECO:0000256" key="1">
    <source>
        <dbReference type="ARBA" id="ARBA00004141"/>
    </source>
</evidence>
<keyword evidence="3 11" id="KW-0894">Sodium channel</keyword>
<sequence length="83" mass="9391">YCRRNVSLAVDRDFCGCSSPCSEEVYKVLLSHSQWPSDVAETSKYISDIGGMIGLWFGCSAFTLIEFLELFLTSVVVCSFRRY</sequence>
<dbReference type="AlphaFoldDB" id="A0AAD9N6U7"/>
<proteinExistence type="inferred from homology"/>
<keyword evidence="7 11" id="KW-0406">Ion transport</keyword>
<comment type="caution">
    <text evidence="13">The sequence shown here is derived from an EMBL/GenBank/DDBJ whole genome shotgun (WGS) entry which is preliminary data.</text>
</comment>
<evidence type="ECO:0000256" key="11">
    <source>
        <dbReference type="RuleBase" id="RU000679"/>
    </source>
</evidence>
<dbReference type="Gene3D" id="1.10.287.770">
    <property type="entry name" value="YojJ-like"/>
    <property type="match status" value="1"/>
</dbReference>
<reference evidence="13" key="1">
    <citation type="journal article" date="2023" name="Mol. Biol. Evol.">
        <title>Third-Generation Sequencing Reveals the Adaptive Role of the Epigenome in Three Deep-Sea Polychaetes.</title>
        <authorList>
            <person name="Perez M."/>
            <person name="Aroh O."/>
            <person name="Sun Y."/>
            <person name="Lan Y."/>
            <person name="Juniper S.K."/>
            <person name="Young C.R."/>
            <person name="Angers B."/>
            <person name="Qian P.Y."/>
        </authorList>
    </citation>
    <scope>NUCLEOTIDE SEQUENCE</scope>
    <source>
        <strain evidence="13">P08H-3</strain>
    </source>
</reference>
<comment type="subcellular location">
    <subcellularLocation>
        <location evidence="1">Membrane</location>
        <topology evidence="1">Multi-pass membrane protein</topology>
    </subcellularLocation>
</comment>
<keyword evidence="2 11" id="KW-0813">Transport</keyword>